<dbReference type="InterPro" id="IPR029526">
    <property type="entry name" value="PGBD"/>
</dbReference>
<feature type="domain" description="PiggyBac transposable element-derived protein" evidence="1">
    <location>
        <begin position="69"/>
        <end position="214"/>
    </location>
</feature>
<dbReference type="GO" id="GO:0043565">
    <property type="term" value="F:sequence-specific DNA binding"/>
    <property type="evidence" value="ECO:0007669"/>
    <property type="project" value="TreeGrafter"/>
</dbReference>
<sequence length="277" mass="32154">MITNCSNNYAFQKDNIKFKVTANDIKVCLGILLLSGYCSVPRYRIYWETSSDTHNEAVSKAMSRNTFEFFISVRLLKKLKIRLHYCTETIRSNRIEKAPLEEASTLKKKVRGSYSQLKDTSSGITFIRYHDNNIVTVASTLEGAKPIGKARRWSHTEKKRIQIDQHSRIINYNCYMGVDQLDQNISSYRVNVRMKKWYCQMIMFPLNASVNNTWQLYRLAPKGKEDLIDLLSFTRYIVQTYLAKYSIRVAPGPLFPRSRTLNSNLAFSNASKTFLYS</sequence>
<organism evidence="2">
    <name type="scientific">Timema genevievae</name>
    <name type="common">Walking stick</name>
    <dbReference type="NCBI Taxonomy" id="629358"/>
    <lineage>
        <taxon>Eukaryota</taxon>
        <taxon>Metazoa</taxon>
        <taxon>Ecdysozoa</taxon>
        <taxon>Arthropoda</taxon>
        <taxon>Hexapoda</taxon>
        <taxon>Insecta</taxon>
        <taxon>Pterygota</taxon>
        <taxon>Neoptera</taxon>
        <taxon>Polyneoptera</taxon>
        <taxon>Phasmatodea</taxon>
        <taxon>Timematodea</taxon>
        <taxon>Timematoidea</taxon>
        <taxon>Timematidae</taxon>
        <taxon>Timema</taxon>
    </lineage>
</organism>
<evidence type="ECO:0000259" key="1">
    <source>
        <dbReference type="Pfam" id="PF13843"/>
    </source>
</evidence>
<name>A0A7R9PSV9_TIMGE</name>
<dbReference type="PANTHER" id="PTHR47055">
    <property type="entry name" value="DDE_TNP_1_7 DOMAIN-CONTAINING PROTEIN"/>
    <property type="match status" value="1"/>
</dbReference>
<reference evidence="2" key="1">
    <citation type="submission" date="2020-11" db="EMBL/GenBank/DDBJ databases">
        <authorList>
            <person name="Tran Van P."/>
        </authorList>
    </citation>
    <scope>NUCLEOTIDE SEQUENCE</scope>
</reference>
<accession>A0A7R9PSV9</accession>
<dbReference type="EMBL" id="OE855204">
    <property type="protein sequence ID" value="CAD7616630.1"/>
    <property type="molecule type" value="Genomic_DNA"/>
</dbReference>
<evidence type="ECO:0000313" key="2">
    <source>
        <dbReference type="EMBL" id="CAD7616630.1"/>
    </source>
</evidence>
<dbReference type="PANTHER" id="PTHR47055:SF3">
    <property type="entry name" value="PHORBOL-ESTER_DAG-TYPE DOMAIN-CONTAINING PROTEIN"/>
    <property type="match status" value="1"/>
</dbReference>
<protein>
    <recommendedName>
        <fullName evidence="1">PiggyBac transposable element-derived protein domain-containing protein</fullName>
    </recommendedName>
</protein>
<gene>
    <name evidence="2" type="ORF">TGEB3V08_LOCUS11722</name>
</gene>
<proteinExistence type="predicted"/>
<dbReference type="AlphaFoldDB" id="A0A7R9PSV9"/>
<dbReference type="Pfam" id="PF13843">
    <property type="entry name" value="DDE_Tnp_1_7"/>
    <property type="match status" value="1"/>
</dbReference>
<dbReference type="InterPro" id="IPR052638">
    <property type="entry name" value="PiggyBac_TE-derived"/>
</dbReference>